<dbReference type="EMBL" id="SWMU01000001">
    <property type="protein sequence ID" value="TKS57518.1"/>
    <property type="molecule type" value="Genomic_DNA"/>
</dbReference>
<dbReference type="RefSeq" id="WP_138931219.1">
    <property type="nucleotide sequence ID" value="NZ_SWMU01000001.1"/>
</dbReference>
<organism evidence="2 3">
    <name type="scientific">Mesohalobacter halotolerans</name>
    <dbReference type="NCBI Taxonomy" id="1883405"/>
    <lineage>
        <taxon>Bacteria</taxon>
        <taxon>Pseudomonadati</taxon>
        <taxon>Bacteroidota</taxon>
        <taxon>Flavobacteriia</taxon>
        <taxon>Flavobacteriales</taxon>
        <taxon>Flavobacteriaceae</taxon>
        <taxon>Mesohalobacter</taxon>
    </lineage>
</organism>
<reference evidence="2 3" key="1">
    <citation type="submission" date="2019-04" db="EMBL/GenBank/DDBJ databases">
        <title>Psychroflexus halotolerans sp. nov., isolated from a marine solar saltern.</title>
        <authorList>
            <person name="Feng X."/>
        </authorList>
    </citation>
    <scope>NUCLEOTIDE SEQUENCE [LARGE SCALE GENOMIC DNA]</scope>
    <source>
        <strain evidence="2 3">WDS2C27</strain>
    </source>
</reference>
<evidence type="ECO:0000313" key="3">
    <source>
        <dbReference type="Proteomes" id="UP000306552"/>
    </source>
</evidence>
<dbReference type="AlphaFoldDB" id="A0A4U5TWA2"/>
<dbReference type="Pfam" id="PF03724">
    <property type="entry name" value="META"/>
    <property type="match status" value="1"/>
</dbReference>
<keyword evidence="3" id="KW-1185">Reference proteome</keyword>
<dbReference type="InterPro" id="IPR038670">
    <property type="entry name" value="HslJ-like_sf"/>
</dbReference>
<dbReference type="InterPro" id="IPR005184">
    <property type="entry name" value="DUF306_Meta_HslJ"/>
</dbReference>
<dbReference type="PROSITE" id="PS51257">
    <property type="entry name" value="PROKAR_LIPOPROTEIN"/>
    <property type="match status" value="1"/>
</dbReference>
<feature type="domain" description="DUF306" evidence="1">
    <location>
        <begin position="27"/>
        <end position="129"/>
    </location>
</feature>
<dbReference type="OrthoDB" id="1432946at2"/>
<sequence>MRLILSFCIFVLVSCNSTQKTANMDEFPTGNYELMALNTENYKPQKTYRININTNEQRLGGKFDCNTFTCEYEKNGKTLDFKYPISTKMYCEGDMTNENAFFGQLGLITTFEYKDETLKFFGEDNNLILELKYLSNE</sequence>
<accession>A0A4U5TWA2</accession>
<protein>
    <submittedName>
        <fullName evidence="2">META domain-containing protein</fullName>
    </submittedName>
</protein>
<evidence type="ECO:0000313" key="2">
    <source>
        <dbReference type="EMBL" id="TKS57518.1"/>
    </source>
</evidence>
<name>A0A4U5TWA2_9FLAO</name>
<dbReference type="Gene3D" id="2.40.128.270">
    <property type="match status" value="1"/>
</dbReference>
<comment type="caution">
    <text evidence="2">The sequence shown here is derived from an EMBL/GenBank/DDBJ whole genome shotgun (WGS) entry which is preliminary data.</text>
</comment>
<gene>
    <name evidence="2" type="ORF">FCN74_03630</name>
</gene>
<evidence type="ECO:0000259" key="1">
    <source>
        <dbReference type="Pfam" id="PF03724"/>
    </source>
</evidence>
<dbReference type="Proteomes" id="UP000306552">
    <property type="component" value="Unassembled WGS sequence"/>
</dbReference>
<proteinExistence type="predicted"/>